<dbReference type="InterPro" id="IPR051040">
    <property type="entry name" value="COX23"/>
</dbReference>
<evidence type="ECO:0000313" key="8">
    <source>
        <dbReference type="Proteomes" id="UP001487740"/>
    </source>
</evidence>
<name>A0AAW0T380_SCYPA</name>
<evidence type="ECO:0000256" key="6">
    <source>
        <dbReference type="SAM" id="MobiDB-lite"/>
    </source>
</evidence>
<feature type="region of interest" description="Disordered" evidence="6">
    <location>
        <begin position="33"/>
        <end position="53"/>
    </location>
</feature>
<dbReference type="GO" id="GO:0033108">
    <property type="term" value="P:mitochondrial respiratory chain complex assembly"/>
    <property type="evidence" value="ECO:0007669"/>
    <property type="project" value="TreeGrafter"/>
</dbReference>
<dbReference type="PANTHER" id="PTHR46811">
    <property type="entry name" value="COILED-COIL-HELIX-COILED-COIL-HELIX DOMAIN-CONTAINING PROTEIN 7"/>
    <property type="match status" value="1"/>
</dbReference>
<evidence type="ECO:0000256" key="2">
    <source>
        <dbReference type="ARBA" id="ARBA00023128"/>
    </source>
</evidence>
<organism evidence="7 8">
    <name type="scientific">Scylla paramamosain</name>
    <name type="common">Mud crab</name>
    <dbReference type="NCBI Taxonomy" id="85552"/>
    <lineage>
        <taxon>Eukaryota</taxon>
        <taxon>Metazoa</taxon>
        <taxon>Ecdysozoa</taxon>
        <taxon>Arthropoda</taxon>
        <taxon>Crustacea</taxon>
        <taxon>Multicrustacea</taxon>
        <taxon>Malacostraca</taxon>
        <taxon>Eumalacostraca</taxon>
        <taxon>Eucarida</taxon>
        <taxon>Decapoda</taxon>
        <taxon>Pleocyemata</taxon>
        <taxon>Brachyura</taxon>
        <taxon>Eubrachyura</taxon>
        <taxon>Portunoidea</taxon>
        <taxon>Portunidae</taxon>
        <taxon>Portuninae</taxon>
        <taxon>Scylla</taxon>
    </lineage>
</organism>
<dbReference type="AlphaFoldDB" id="A0AAW0T380"/>
<evidence type="ECO:0000313" key="7">
    <source>
        <dbReference type="EMBL" id="KAK8381713.1"/>
    </source>
</evidence>
<evidence type="ECO:0000256" key="5">
    <source>
        <dbReference type="ARBA" id="ARBA00039509"/>
    </source>
</evidence>
<dbReference type="SUPFAM" id="SSF47072">
    <property type="entry name" value="Cysteine alpha-hairpin motif"/>
    <property type="match status" value="1"/>
</dbReference>
<dbReference type="Pfam" id="PF02297">
    <property type="entry name" value="COX6B"/>
    <property type="match status" value="1"/>
</dbReference>
<dbReference type="EMBL" id="JARAKH010000039">
    <property type="protein sequence ID" value="KAK8381713.1"/>
    <property type="molecule type" value="Genomic_DNA"/>
</dbReference>
<accession>A0AAW0T380</accession>
<proteinExistence type="inferred from homology"/>
<dbReference type="PANTHER" id="PTHR46811:SF1">
    <property type="entry name" value="COILED-COIL-HELIX-COILED-COIL-HELIX DOMAIN-CONTAINING PROTEIN 7"/>
    <property type="match status" value="1"/>
</dbReference>
<dbReference type="GO" id="GO:0005758">
    <property type="term" value="C:mitochondrial intermembrane space"/>
    <property type="evidence" value="ECO:0007669"/>
    <property type="project" value="UniProtKB-SubCell"/>
</dbReference>
<dbReference type="InterPro" id="IPR009069">
    <property type="entry name" value="Cys_alpha_HP_mot_SF"/>
</dbReference>
<sequence length="136" mass="16448">MNINHHHHHLDRCAGGRLWQAMFHGIWTEPSTTEEGRQKNIRRGSKLKHEEKNPCLKEHDMSFKCLEESSYNRNACGEYFENYKKCKEFWGNVRSERRRAGIVPHLPPAEERDKIKAEYLENRRRKYQQQQQQEQQ</sequence>
<comment type="similarity">
    <text evidence="4">Belongs to the CHCHD7 family.</text>
</comment>
<reference evidence="7 8" key="1">
    <citation type="submission" date="2023-03" db="EMBL/GenBank/DDBJ databases">
        <title>High-quality genome of Scylla paramamosain provides insights in environmental adaptation.</title>
        <authorList>
            <person name="Zhang L."/>
        </authorList>
    </citation>
    <scope>NUCLEOTIDE SEQUENCE [LARGE SCALE GENOMIC DNA]</scope>
    <source>
        <strain evidence="7">LZ_2023a</strain>
        <tissue evidence="7">Muscle</tissue>
    </source>
</reference>
<protein>
    <recommendedName>
        <fullName evidence="5">Coiled-coil-helix-coiled-coil-helix domain-containing protein 7</fullName>
    </recommendedName>
</protein>
<gene>
    <name evidence="7" type="ORF">O3P69_015038</name>
</gene>
<keyword evidence="8" id="KW-1185">Reference proteome</keyword>
<keyword evidence="2" id="KW-0496">Mitochondrion</keyword>
<evidence type="ECO:0000256" key="3">
    <source>
        <dbReference type="ARBA" id="ARBA00023157"/>
    </source>
</evidence>
<dbReference type="Proteomes" id="UP001487740">
    <property type="component" value="Unassembled WGS sequence"/>
</dbReference>
<keyword evidence="3" id="KW-1015">Disulfide bond</keyword>
<comment type="caution">
    <text evidence="7">The sequence shown here is derived from an EMBL/GenBank/DDBJ whole genome shotgun (WGS) entry which is preliminary data.</text>
</comment>
<comment type="subcellular location">
    <subcellularLocation>
        <location evidence="1">Mitochondrion intermembrane space</location>
    </subcellularLocation>
</comment>
<dbReference type="InterPro" id="IPR048280">
    <property type="entry name" value="COX6B-like"/>
</dbReference>
<evidence type="ECO:0000256" key="1">
    <source>
        <dbReference type="ARBA" id="ARBA00004569"/>
    </source>
</evidence>
<evidence type="ECO:0000256" key="4">
    <source>
        <dbReference type="ARBA" id="ARBA00038205"/>
    </source>
</evidence>
<dbReference type="PROSITE" id="PS51808">
    <property type="entry name" value="CHCH"/>
    <property type="match status" value="1"/>
</dbReference>